<reference evidence="2 3" key="1">
    <citation type="submission" date="2019-08" db="EMBL/GenBank/DDBJ databases">
        <title>Calorimonas adulescens gen. nov., sp. nov., an anaerobic thermophilic bacterium from Sakhalin hot spring.</title>
        <authorList>
            <person name="Khomyakova M.A."/>
            <person name="Merkel A.Y."/>
            <person name="Novikov A."/>
            <person name="Bonch-Osmolovskaya E.A."/>
            <person name="Slobodkin A.I."/>
        </authorList>
    </citation>
    <scope>NUCLEOTIDE SEQUENCE [LARGE SCALE GENOMIC DNA]</scope>
    <source>
        <strain evidence="2 3">A05MB</strain>
    </source>
</reference>
<name>A0A5D8QFP6_9THEO</name>
<keyword evidence="3" id="KW-1185">Reference proteome</keyword>
<dbReference type="AlphaFoldDB" id="A0A5D8QFP6"/>
<comment type="caution">
    <text evidence="2">The sequence shown here is derived from an EMBL/GenBank/DDBJ whole genome shotgun (WGS) entry which is preliminary data.</text>
</comment>
<proteinExistence type="predicted"/>
<protein>
    <submittedName>
        <fullName evidence="2">Uncharacterized protein</fullName>
    </submittedName>
</protein>
<organism evidence="2 3">
    <name type="scientific">Calorimonas adulescens</name>
    <dbReference type="NCBI Taxonomy" id="2606906"/>
    <lineage>
        <taxon>Bacteria</taxon>
        <taxon>Bacillati</taxon>
        <taxon>Bacillota</taxon>
        <taxon>Clostridia</taxon>
        <taxon>Thermoanaerobacterales</taxon>
        <taxon>Thermoanaerobacteraceae</taxon>
        <taxon>Calorimonas</taxon>
    </lineage>
</organism>
<dbReference type="Proteomes" id="UP000322976">
    <property type="component" value="Unassembled WGS sequence"/>
</dbReference>
<dbReference type="EMBL" id="VTPS01000001">
    <property type="protein sequence ID" value="TZE83520.1"/>
    <property type="molecule type" value="Genomic_DNA"/>
</dbReference>
<feature type="coiled-coil region" evidence="1">
    <location>
        <begin position="8"/>
        <end position="85"/>
    </location>
</feature>
<evidence type="ECO:0000256" key="1">
    <source>
        <dbReference type="SAM" id="Coils"/>
    </source>
</evidence>
<evidence type="ECO:0000313" key="2">
    <source>
        <dbReference type="EMBL" id="TZE83520.1"/>
    </source>
</evidence>
<accession>A0A5D8QFP6</accession>
<gene>
    <name evidence="2" type="ORF">FWJ32_01145</name>
</gene>
<evidence type="ECO:0000313" key="3">
    <source>
        <dbReference type="Proteomes" id="UP000322976"/>
    </source>
</evidence>
<dbReference type="RefSeq" id="WP_149544138.1">
    <property type="nucleotide sequence ID" value="NZ_VTPS01000001.1"/>
</dbReference>
<keyword evidence="1" id="KW-0175">Coiled coil</keyword>
<sequence length="163" mass="18728">MSNSRFYEEECLKRVRKIAQELDELSANPQSRDELEERAEELEQDIADYEDKDNGQLTEAEQEELQEMKEELEAIREKLDNGEATDLYSYFEDALDIEYHIGGDGEYRGVAVTIATGGPHIEVDTSDRAVKLWWGGDKAQWSICGDTADAIDEIFEEHYQAIR</sequence>